<name>A0A1M6M3Z8_9FIRM</name>
<dbReference type="AlphaFoldDB" id="A0A1M6M3Z8"/>
<keyword evidence="2" id="KW-1185">Reference proteome</keyword>
<evidence type="ECO:0000313" key="2">
    <source>
        <dbReference type="Proteomes" id="UP000243547"/>
    </source>
</evidence>
<reference evidence="2" key="1">
    <citation type="submission" date="2016-11" db="EMBL/GenBank/DDBJ databases">
        <authorList>
            <person name="Varghese N."/>
            <person name="Submissions S."/>
        </authorList>
    </citation>
    <scope>NUCLEOTIDE SEQUENCE [LARGE SCALE GENOMIC DNA]</scope>
    <source>
        <strain evidence="2">DSM 14826</strain>
    </source>
</reference>
<dbReference type="EMBL" id="FRAI01000006">
    <property type="protein sequence ID" value="SHJ78126.1"/>
    <property type="molecule type" value="Genomic_DNA"/>
</dbReference>
<dbReference type="OrthoDB" id="2381770at2"/>
<protein>
    <submittedName>
        <fullName evidence="1">MazG-like family protein</fullName>
    </submittedName>
</protein>
<dbReference type="STRING" id="1120989.SAMN02745227_00643"/>
<dbReference type="Proteomes" id="UP000243547">
    <property type="component" value="Unassembled WGS sequence"/>
</dbReference>
<sequence length="104" mass="11839">MNGKEKIDIVKNIHSIEAIKVNILAGVTRIYDSLNKGKDELAVDYIIGLMIALFRLAKKLGFSYRRLDQKLVEKVNSLDTNGSVEIELKEDIEELKQYLMARGE</sequence>
<dbReference type="GO" id="GO:0047429">
    <property type="term" value="F:nucleoside triphosphate diphosphatase activity"/>
    <property type="evidence" value="ECO:0007669"/>
    <property type="project" value="InterPro"/>
</dbReference>
<accession>A0A1M6M3Z8</accession>
<dbReference type="Pfam" id="PF12643">
    <property type="entry name" value="MazG-like"/>
    <property type="match status" value="1"/>
</dbReference>
<organism evidence="1 2">
    <name type="scientific">Anaerobranca californiensis DSM 14826</name>
    <dbReference type="NCBI Taxonomy" id="1120989"/>
    <lineage>
        <taxon>Bacteria</taxon>
        <taxon>Bacillati</taxon>
        <taxon>Bacillota</taxon>
        <taxon>Clostridia</taxon>
        <taxon>Eubacteriales</taxon>
        <taxon>Proteinivoracaceae</taxon>
        <taxon>Anaerobranca</taxon>
    </lineage>
</organism>
<dbReference type="RefSeq" id="WP_072906284.1">
    <property type="nucleotide sequence ID" value="NZ_FRAI01000006.1"/>
</dbReference>
<proteinExistence type="predicted"/>
<gene>
    <name evidence="1" type="ORF">SAMN02745227_00643</name>
</gene>
<evidence type="ECO:0000313" key="1">
    <source>
        <dbReference type="EMBL" id="SHJ78126.1"/>
    </source>
</evidence>
<dbReference type="GO" id="GO:0009143">
    <property type="term" value="P:nucleoside triphosphate catabolic process"/>
    <property type="evidence" value="ECO:0007669"/>
    <property type="project" value="InterPro"/>
</dbReference>
<dbReference type="InterPro" id="IPR025984">
    <property type="entry name" value="DCTPP"/>
</dbReference>